<proteinExistence type="predicted"/>
<keyword evidence="1" id="KW-0812">Transmembrane</keyword>
<feature type="transmembrane region" description="Helical" evidence="1">
    <location>
        <begin position="12"/>
        <end position="31"/>
    </location>
</feature>
<keyword evidence="3" id="KW-1185">Reference proteome</keyword>
<dbReference type="PROSITE" id="PS51257">
    <property type="entry name" value="PROKAR_LIPOPROTEIN"/>
    <property type="match status" value="1"/>
</dbReference>
<sequence>MEENQKTNNRSHWLQTAVLSLLISACSLYIYDYFYAPKIVAVDIKGYMAEQRALYLSGKIDDAGLKKNLEHLQRKIDAVPKNKIVIMGDAVVSHAEVLAP</sequence>
<reference evidence="2 3" key="1">
    <citation type="journal article" date="2020" name="Nature">
        <title>Bacterial chemolithoautotrophy via manganese oxidation.</title>
        <authorList>
            <person name="Yu H."/>
            <person name="Leadbetter J.R."/>
        </authorList>
    </citation>
    <scope>NUCLEOTIDE SEQUENCE [LARGE SCALE GENOMIC DNA]</scope>
    <source>
        <strain evidence="2 3">Mn-1</strain>
    </source>
</reference>
<dbReference type="EMBL" id="VTOW01000001">
    <property type="protein sequence ID" value="NKE70169.1"/>
    <property type="molecule type" value="Genomic_DNA"/>
</dbReference>
<name>A0A7X6DN09_9BACT</name>
<keyword evidence="1" id="KW-1133">Transmembrane helix</keyword>
<organism evidence="2 3">
    <name type="scientific">Candidatus Manganitrophus noduliformans</name>
    <dbReference type="NCBI Taxonomy" id="2606439"/>
    <lineage>
        <taxon>Bacteria</taxon>
        <taxon>Pseudomonadati</taxon>
        <taxon>Nitrospirota</taxon>
        <taxon>Nitrospiria</taxon>
        <taxon>Candidatus Troglogloeales</taxon>
        <taxon>Candidatus Manganitrophaceae</taxon>
        <taxon>Candidatus Manganitrophus</taxon>
    </lineage>
</organism>
<evidence type="ECO:0000313" key="2">
    <source>
        <dbReference type="EMBL" id="NKE70169.1"/>
    </source>
</evidence>
<evidence type="ECO:0000256" key="1">
    <source>
        <dbReference type="SAM" id="Phobius"/>
    </source>
</evidence>
<accession>A0A7X6DN09</accession>
<keyword evidence="1" id="KW-0472">Membrane</keyword>
<evidence type="ECO:0000313" key="3">
    <source>
        <dbReference type="Proteomes" id="UP000534783"/>
    </source>
</evidence>
<comment type="caution">
    <text evidence="2">The sequence shown here is derived from an EMBL/GenBank/DDBJ whole genome shotgun (WGS) entry which is preliminary data.</text>
</comment>
<dbReference type="RefSeq" id="WP_168058432.1">
    <property type="nucleotide sequence ID" value="NZ_VTOW01000001.1"/>
</dbReference>
<protein>
    <submittedName>
        <fullName evidence="2">Uncharacterized protein</fullName>
    </submittedName>
</protein>
<gene>
    <name evidence="2" type="ORF">MNODULE_05355</name>
</gene>
<dbReference type="Proteomes" id="UP000534783">
    <property type="component" value="Unassembled WGS sequence"/>
</dbReference>
<dbReference type="AlphaFoldDB" id="A0A7X6DN09"/>